<keyword evidence="1" id="KW-1133">Transmembrane helix</keyword>
<reference evidence="2 3" key="1">
    <citation type="submission" date="2020-10" db="EMBL/GenBank/DDBJ databases">
        <title>Sequencing the genomes of 1000 actinobacteria strains.</title>
        <authorList>
            <person name="Klenk H.-P."/>
        </authorList>
    </citation>
    <scope>NUCLEOTIDE SEQUENCE [LARGE SCALE GENOMIC DNA]</scope>
    <source>
        <strain evidence="2 3">DSM 7307</strain>
    </source>
</reference>
<evidence type="ECO:0000256" key="1">
    <source>
        <dbReference type="SAM" id="Phobius"/>
    </source>
</evidence>
<name>A0ABR9IPC7_RHIVS</name>
<proteinExistence type="predicted"/>
<feature type="transmembrane region" description="Helical" evidence="1">
    <location>
        <begin position="6"/>
        <end position="29"/>
    </location>
</feature>
<organism evidence="2 3">
    <name type="scientific">Rhizobium viscosum</name>
    <name type="common">Arthrobacter viscosus</name>
    <dbReference type="NCBI Taxonomy" id="1673"/>
    <lineage>
        <taxon>Bacteria</taxon>
        <taxon>Pseudomonadati</taxon>
        <taxon>Pseudomonadota</taxon>
        <taxon>Alphaproteobacteria</taxon>
        <taxon>Hyphomicrobiales</taxon>
        <taxon>Rhizobiaceae</taxon>
        <taxon>Rhizobium/Agrobacterium group</taxon>
        <taxon>Rhizobium</taxon>
    </lineage>
</organism>
<keyword evidence="3" id="KW-1185">Reference proteome</keyword>
<gene>
    <name evidence="2" type="ORF">H4W29_002220</name>
</gene>
<dbReference type="EMBL" id="JADBEC010000001">
    <property type="protein sequence ID" value="MBE1505039.1"/>
    <property type="molecule type" value="Genomic_DNA"/>
</dbReference>
<dbReference type="RefSeq" id="WP_007822234.1">
    <property type="nucleotide sequence ID" value="NZ_BAAAVL010000007.1"/>
</dbReference>
<keyword evidence="1" id="KW-0812">Transmembrane</keyword>
<accession>A0ABR9IPC7</accession>
<protein>
    <submittedName>
        <fullName evidence="2">Multidrug resistance efflux pump</fullName>
    </submittedName>
</protein>
<sequence length="58" mass="6400">MPSLIRFLSVLAVIAGLIYGAMWALVTFVEPQERDVTIRIPSERVNPPSTGTINTTKK</sequence>
<evidence type="ECO:0000313" key="3">
    <source>
        <dbReference type="Proteomes" id="UP000620262"/>
    </source>
</evidence>
<comment type="caution">
    <text evidence="2">The sequence shown here is derived from an EMBL/GenBank/DDBJ whole genome shotgun (WGS) entry which is preliminary data.</text>
</comment>
<evidence type="ECO:0000313" key="2">
    <source>
        <dbReference type="EMBL" id="MBE1505039.1"/>
    </source>
</evidence>
<dbReference type="Proteomes" id="UP000620262">
    <property type="component" value="Unassembled WGS sequence"/>
</dbReference>
<keyword evidence="1" id="KW-0472">Membrane</keyword>